<sequence length="97" mass="10984">MQNIFITSSGPQVYVCIGSRRCDLTVKGTGKGEVVNRHRRQRARPRVGFYGLLKTYPWRTKSRKDGAQEVQGTCQAEPDAVDKKEKKRDGEESRKAS</sequence>
<feature type="region of interest" description="Disordered" evidence="1">
    <location>
        <begin position="61"/>
        <end position="97"/>
    </location>
</feature>
<organism evidence="2 3">
    <name type="scientific">Popillia japonica</name>
    <name type="common">Japanese beetle</name>
    <dbReference type="NCBI Taxonomy" id="7064"/>
    <lineage>
        <taxon>Eukaryota</taxon>
        <taxon>Metazoa</taxon>
        <taxon>Ecdysozoa</taxon>
        <taxon>Arthropoda</taxon>
        <taxon>Hexapoda</taxon>
        <taxon>Insecta</taxon>
        <taxon>Pterygota</taxon>
        <taxon>Neoptera</taxon>
        <taxon>Endopterygota</taxon>
        <taxon>Coleoptera</taxon>
        <taxon>Polyphaga</taxon>
        <taxon>Scarabaeiformia</taxon>
        <taxon>Scarabaeidae</taxon>
        <taxon>Rutelinae</taxon>
        <taxon>Popillia</taxon>
    </lineage>
</organism>
<evidence type="ECO:0000313" key="3">
    <source>
        <dbReference type="Proteomes" id="UP001458880"/>
    </source>
</evidence>
<feature type="compositionally biased region" description="Basic and acidic residues" evidence="1">
    <location>
        <begin position="80"/>
        <end position="97"/>
    </location>
</feature>
<dbReference type="AlphaFoldDB" id="A0AAW1J0F2"/>
<protein>
    <submittedName>
        <fullName evidence="2">Uncharacterized protein</fullName>
    </submittedName>
</protein>
<dbReference type="Proteomes" id="UP001458880">
    <property type="component" value="Unassembled WGS sequence"/>
</dbReference>
<reference evidence="2 3" key="1">
    <citation type="journal article" date="2024" name="BMC Genomics">
        <title>De novo assembly and annotation of Popillia japonica's genome with initial clues to its potential as an invasive pest.</title>
        <authorList>
            <person name="Cucini C."/>
            <person name="Boschi S."/>
            <person name="Funari R."/>
            <person name="Cardaioli E."/>
            <person name="Iannotti N."/>
            <person name="Marturano G."/>
            <person name="Paoli F."/>
            <person name="Bruttini M."/>
            <person name="Carapelli A."/>
            <person name="Frati F."/>
            <person name="Nardi F."/>
        </authorList>
    </citation>
    <scope>NUCLEOTIDE SEQUENCE [LARGE SCALE GENOMIC DNA]</scope>
    <source>
        <strain evidence="2">DMR45628</strain>
    </source>
</reference>
<proteinExistence type="predicted"/>
<evidence type="ECO:0000256" key="1">
    <source>
        <dbReference type="SAM" id="MobiDB-lite"/>
    </source>
</evidence>
<keyword evidence="3" id="KW-1185">Reference proteome</keyword>
<comment type="caution">
    <text evidence="2">The sequence shown here is derived from an EMBL/GenBank/DDBJ whole genome shotgun (WGS) entry which is preliminary data.</text>
</comment>
<evidence type="ECO:0000313" key="2">
    <source>
        <dbReference type="EMBL" id="KAK9696085.1"/>
    </source>
</evidence>
<name>A0AAW1J0F2_POPJA</name>
<gene>
    <name evidence="2" type="ORF">QE152_g32134</name>
</gene>
<accession>A0AAW1J0F2</accession>
<dbReference type="EMBL" id="JASPKY010000462">
    <property type="protein sequence ID" value="KAK9696085.1"/>
    <property type="molecule type" value="Genomic_DNA"/>
</dbReference>